<dbReference type="Pfam" id="PF00078">
    <property type="entry name" value="RVT_1"/>
    <property type="match status" value="1"/>
</dbReference>
<evidence type="ECO:0000259" key="2">
    <source>
        <dbReference type="Pfam" id="PF03372"/>
    </source>
</evidence>
<dbReference type="PANTHER" id="PTHR19446">
    <property type="entry name" value="REVERSE TRANSCRIPTASES"/>
    <property type="match status" value="1"/>
</dbReference>
<dbReference type="Gene3D" id="3.60.10.10">
    <property type="entry name" value="Endonuclease/exonuclease/phosphatase"/>
    <property type="match status" value="1"/>
</dbReference>
<protein>
    <recommendedName>
        <fullName evidence="5">Reverse transcriptase domain-containing protein</fullName>
    </recommendedName>
</protein>
<evidence type="ECO:0000313" key="3">
    <source>
        <dbReference type="EMBL" id="CAI5450387.1"/>
    </source>
</evidence>
<dbReference type="SUPFAM" id="SSF56219">
    <property type="entry name" value="DNase I-like"/>
    <property type="match status" value="1"/>
</dbReference>
<dbReference type="Pfam" id="PF03372">
    <property type="entry name" value="Exo_endo_phos"/>
    <property type="match status" value="1"/>
</dbReference>
<dbReference type="AlphaFoldDB" id="A0A9P1N787"/>
<gene>
    <name evidence="3" type="ORF">CAMP_LOCUS13024</name>
</gene>
<name>A0A9P1N787_9PELO</name>
<organism evidence="3 4">
    <name type="scientific">Caenorhabditis angaria</name>
    <dbReference type="NCBI Taxonomy" id="860376"/>
    <lineage>
        <taxon>Eukaryota</taxon>
        <taxon>Metazoa</taxon>
        <taxon>Ecdysozoa</taxon>
        <taxon>Nematoda</taxon>
        <taxon>Chromadorea</taxon>
        <taxon>Rhabditida</taxon>
        <taxon>Rhabditina</taxon>
        <taxon>Rhabditomorpha</taxon>
        <taxon>Rhabditoidea</taxon>
        <taxon>Rhabditidae</taxon>
        <taxon>Peloderinae</taxon>
        <taxon>Caenorhabditis</taxon>
    </lineage>
</organism>
<dbReference type="CDD" id="cd09076">
    <property type="entry name" value="L1-EN"/>
    <property type="match status" value="1"/>
</dbReference>
<reference evidence="3" key="1">
    <citation type="submission" date="2022-11" db="EMBL/GenBank/DDBJ databases">
        <authorList>
            <person name="Kikuchi T."/>
        </authorList>
    </citation>
    <scope>NUCLEOTIDE SEQUENCE</scope>
    <source>
        <strain evidence="3">PS1010</strain>
    </source>
</reference>
<sequence length="629" mass="71474">MVNARASPPSDARQQCPTGVKNMRGQNCIRIASLNVGTMTGRSLEIAQELEKRSIDIAAVQETRWKGSKSRDIGHGYKLIYHGATAHNGVGIIISDKLRDCVAEVDRISDRIISVELDIDDQNLKIYSVYAPQTGCPETEKDIFWNQLADCTQDTSQNLLICGDLNGHVGQTSNGYDCHGGKGYGNVNDDGNRILDFAECRNLKIANTFFTKRPAHLITYNSGGHNTQIDYILANPSKVKIHDCKVIPSANVTTQHRILIADTLLKLPRKSKPKMVSVKRIKWWKLKENSQVFKNEMILPSLNTNVETIWINLKKNVTELAERTIGTTKPGRKFHDKKCWMWTDEVKTAVQKKKYCFKAYKNAPNDANLLEYQNAKRLAKIEIAKRRDEYQDDIYEQLEASRSAKTADKAIFQLAQMRHRKSLDIEKYRCIENKNGSKLTKTDEILIRWKEHFEEISNVEFPHQPANSAKRTMPDSFIPITEPETHAAISKMKNGKSTGPDDISAEMWKLLGVEGLKWLTAFLNKVCETKSFPEDWKTSSTIPVFKMKGTPADCANYRPIRLLCHTMKILERIVDTRIRKIVKISNQQCGFVKGKSTTDAIFAARQIIEKHREKKSPLHLAFLDLEKGL</sequence>
<dbReference type="InterPro" id="IPR000477">
    <property type="entry name" value="RT_dom"/>
</dbReference>
<feature type="domain" description="Endonuclease/exonuclease/phosphatase" evidence="2">
    <location>
        <begin position="33"/>
        <end position="250"/>
    </location>
</feature>
<accession>A0A9P1N787</accession>
<comment type="caution">
    <text evidence="3">The sequence shown here is derived from an EMBL/GenBank/DDBJ whole genome shotgun (WGS) entry which is preliminary data.</text>
</comment>
<dbReference type="CDD" id="cd01650">
    <property type="entry name" value="RT_nLTR_like"/>
    <property type="match status" value="1"/>
</dbReference>
<evidence type="ECO:0008006" key="5">
    <source>
        <dbReference type="Google" id="ProtNLM"/>
    </source>
</evidence>
<dbReference type="InterPro" id="IPR005135">
    <property type="entry name" value="Endo/exonuclease/phosphatase"/>
</dbReference>
<evidence type="ECO:0000313" key="4">
    <source>
        <dbReference type="Proteomes" id="UP001152747"/>
    </source>
</evidence>
<dbReference type="GO" id="GO:0003824">
    <property type="term" value="F:catalytic activity"/>
    <property type="evidence" value="ECO:0007669"/>
    <property type="project" value="InterPro"/>
</dbReference>
<keyword evidence="4" id="KW-1185">Reference proteome</keyword>
<evidence type="ECO:0000259" key="1">
    <source>
        <dbReference type="Pfam" id="PF00078"/>
    </source>
</evidence>
<feature type="domain" description="Reverse transcriptase" evidence="1">
    <location>
        <begin position="554"/>
        <end position="628"/>
    </location>
</feature>
<dbReference type="InterPro" id="IPR036691">
    <property type="entry name" value="Endo/exonu/phosph_ase_sf"/>
</dbReference>
<proteinExistence type="predicted"/>
<dbReference type="Proteomes" id="UP001152747">
    <property type="component" value="Unassembled WGS sequence"/>
</dbReference>
<dbReference type="EMBL" id="CANHGI010000005">
    <property type="protein sequence ID" value="CAI5450387.1"/>
    <property type="molecule type" value="Genomic_DNA"/>
</dbReference>
<dbReference type="OrthoDB" id="5852739at2759"/>